<dbReference type="GO" id="GO:0003677">
    <property type="term" value="F:DNA binding"/>
    <property type="evidence" value="ECO:0007669"/>
    <property type="project" value="InterPro"/>
</dbReference>
<evidence type="ECO:0000259" key="2">
    <source>
        <dbReference type="Pfam" id="PF24250"/>
    </source>
</evidence>
<dbReference type="AlphaFoldDB" id="M0M5Y1"/>
<feature type="domain" description="MJ0586 N-terminal zinc binding" evidence="3">
    <location>
        <begin position="14"/>
        <end position="48"/>
    </location>
</feature>
<evidence type="ECO:0000256" key="1">
    <source>
        <dbReference type="SAM" id="MobiDB-lite"/>
    </source>
</evidence>
<dbReference type="InterPro" id="IPR057937">
    <property type="entry name" value="HVO_2718-like_HTH"/>
</dbReference>
<dbReference type="EMBL" id="AOMB01000007">
    <property type="protein sequence ID" value="EMA41101.1"/>
    <property type="molecule type" value="Genomic_DNA"/>
</dbReference>
<feature type="region of interest" description="Disordered" evidence="1">
    <location>
        <begin position="46"/>
        <end position="105"/>
    </location>
</feature>
<reference evidence="4 5" key="1">
    <citation type="journal article" date="2014" name="PLoS Genet.">
        <title>Phylogenetically driven sequencing of extremely halophilic archaea reveals strategies for static and dynamic osmo-response.</title>
        <authorList>
            <person name="Becker E.A."/>
            <person name="Seitzer P.M."/>
            <person name="Tritt A."/>
            <person name="Larsen D."/>
            <person name="Krusor M."/>
            <person name="Yao A.I."/>
            <person name="Wu D."/>
            <person name="Madern D."/>
            <person name="Eisen J.A."/>
            <person name="Darling A.E."/>
            <person name="Facciotti M.T."/>
        </authorList>
    </citation>
    <scope>NUCLEOTIDE SEQUENCE [LARGE SCALE GENOMIC DNA]</scope>
    <source>
        <strain evidence="4 5">100A6</strain>
    </source>
</reference>
<dbReference type="InterPro" id="IPR058562">
    <property type="entry name" value="MJ0586_N"/>
</dbReference>
<proteinExistence type="predicted"/>
<keyword evidence="5" id="KW-1185">Reference proteome</keyword>
<comment type="caution">
    <text evidence="4">The sequence shown here is derived from an EMBL/GenBank/DDBJ whole genome shotgun (WGS) entry which is preliminary data.</text>
</comment>
<protein>
    <recommendedName>
        <fullName evidence="6">DNA binding domain-containing protein</fullName>
    </recommendedName>
</protein>
<evidence type="ECO:0000259" key="3">
    <source>
        <dbReference type="Pfam" id="PF26602"/>
    </source>
</evidence>
<dbReference type="Pfam" id="PF24250">
    <property type="entry name" value="HVO_2718"/>
    <property type="match status" value="1"/>
</dbReference>
<feature type="region of interest" description="Disordered" evidence="1">
    <location>
        <begin position="1"/>
        <end position="21"/>
    </location>
</feature>
<dbReference type="eggNOG" id="arCOG01863">
    <property type="taxonomic scope" value="Archaea"/>
</dbReference>
<evidence type="ECO:0000313" key="5">
    <source>
        <dbReference type="Proteomes" id="UP000011566"/>
    </source>
</evidence>
<feature type="compositionally biased region" description="Basic and acidic residues" evidence="1">
    <location>
        <begin position="46"/>
        <end position="70"/>
    </location>
</feature>
<organism evidence="4 5">
    <name type="scientific">Halococcus hamelinensis 100A6</name>
    <dbReference type="NCBI Taxonomy" id="1132509"/>
    <lineage>
        <taxon>Archaea</taxon>
        <taxon>Methanobacteriati</taxon>
        <taxon>Methanobacteriota</taxon>
        <taxon>Stenosarchaea group</taxon>
        <taxon>Halobacteria</taxon>
        <taxon>Halobacteriales</taxon>
        <taxon>Halococcaceae</taxon>
        <taxon>Halococcus</taxon>
    </lineage>
</organism>
<evidence type="ECO:0008006" key="6">
    <source>
        <dbReference type="Google" id="ProtNLM"/>
    </source>
</evidence>
<dbReference type="RefSeq" id="WP_007690687.1">
    <property type="nucleotide sequence ID" value="NZ_AJRK01000443.1"/>
</dbReference>
<gene>
    <name evidence="4" type="ORF">C447_02852</name>
</gene>
<dbReference type="InterPro" id="IPR010982">
    <property type="entry name" value="Lambda_DNA-bd_dom_sf"/>
</dbReference>
<evidence type="ECO:0000313" key="4">
    <source>
        <dbReference type="EMBL" id="EMA41101.1"/>
    </source>
</evidence>
<dbReference type="Pfam" id="PF26602">
    <property type="entry name" value="HVO_2718_N"/>
    <property type="match status" value="1"/>
</dbReference>
<dbReference type="Proteomes" id="UP000011566">
    <property type="component" value="Unassembled WGS sequence"/>
</dbReference>
<name>M0M5Y1_9EURY</name>
<dbReference type="PATRIC" id="fig|1132509.6.peg.675"/>
<dbReference type="Gene3D" id="1.10.260.40">
    <property type="entry name" value="lambda repressor-like DNA-binding domains"/>
    <property type="match status" value="1"/>
</dbReference>
<dbReference type="OrthoDB" id="339114at2157"/>
<sequence>MPKYSTGDSSGGGDSCELCGTETSDLTTATVAGAELQLCRDCVPHGETTTERRKSAHDDHDTESQREQGSRRRAAQNVARFADAGMGDSTHWEEEGTNYESDQLPYLVSGYGERTRDAREDAGLDVEELADELDVDPNDVRAVEEGGAARAGVGGSVVAALESRLDVRLVDE</sequence>
<accession>M0M5Y1</accession>
<feature type="domain" description="Transcription regulator HVO-2718-like helix-turn-helix" evidence="2">
    <location>
        <begin position="100"/>
        <end position="172"/>
    </location>
</feature>